<sequence>MKLNGFDDLQKRLSSIQKNAESLAGKRNVSFDVLFPDSFMTAHTKSPNIQSFLADLKVTDQQSFKDLPQKDLEQKVISETDFESWQDMMNTAGKKYYENHLFS</sequence>
<dbReference type="Proteomes" id="UP000207642">
    <property type="component" value="Segment"/>
</dbReference>
<organism evidence="1 2">
    <name type="scientific">Lactobacillus phage PLE2</name>
    <dbReference type="NCBI Taxonomy" id="1815511"/>
    <lineage>
        <taxon>Viruses</taxon>
        <taxon>Duplodnaviria</taxon>
        <taxon>Heunggongvirae</taxon>
        <taxon>Uroviricota</taxon>
        <taxon>Caudoviricetes</taxon>
        <taxon>Pleeduovirus</taxon>
        <taxon>Pleeduovirus PLE2</taxon>
    </lineage>
</organism>
<gene>
    <name evidence="1" type="ORF">PLE2_35</name>
</gene>
<dbReference type="KEGG" id="vg:29064189"/>
<dbReference type="GeneID" id="29064189"/>
<keyword evidence="2" id="KW-1185">Reference proteome</keyword>
<proteinExistence type="predicted"/>
<dbReference type="EMBL" id="KU848187">
    <property type="protein sequence ID" value="ANJ65494.1"/>
    <property type="molecule type" value="Genomic_DNA"/>
</dbReference>
<evidence type="ECO:0000313" key="1">
    <source>
        <dbReference type="EMBL" id="ANJ65494.1"/>
    </source>
</evidence>
<reference evidence="1 2" key="1">
    <citation type="submission" date="2016-02" db="EMBL/GenBank/DDBJ databases">
        <authorList>
            <person name="Wen L."/>
            <person name="He K."/>
            <person name="Yang H."/>
        </authorList>
    </citation>
    <scope>NUCLEOTIDE SEQUENCE [LARGE SCALE GENOMIC DNA]</scope>
</reference>
<evidence type="ECO:0000313" key="2">
    <source>
        <dbReference type="Proteomes" id="UP000207642"/>
    </source>
</evidence>
<dbReference type="RefSeq" id="YP_009282376.1">
    <property type="nucleotide sequence ID" value="NC_031036.1"/>
</dbReference>
<name>A0A1B0YA89_9CAUD</name>
<accession>A0A1B0YA89</accession>
<protein>
    <submittedName>
        <fullName evidence="1">Uncharacterized protein</fullName>
    </submittedName>
</protein>
<dbReference type="OrthoDB" id="16107at10239"/>